<keyword evidence="7" id="KW-0862">Zinc</keyword>
<keyword evidence="5 10" id="KW-0269">Exonuclease</keyword>
<evidence type="ECO:0000313" key="10">
    <source>
        <dbReference type="EMBL" id="RWS17084.1"/>
    </source>
</evidence>
<dbReference type="GO" id="GO:0005634">
    <property type="term" value="C:nucleus"/>
    <property type="evidence" value="ECO:0007669"/>
    <property type="project" value="UniProtKB-SubCell"/>
</dbReference>
<dbReference type="Gene3D" id="3.30.420.10">
    <property type="entry name" value="Ribonuclease H-like superfamily/Ribonuclease H"/>
    <property type="match status" value="1"/>
</dbReference>
<dbReference type="InterPro" id="IPR031736">
    <property type="entry name" value="REXO1-like_dom"/>
</dbReference>
<comment type="subcellular location">
    <subcellularLocation>
        <location evidence="1">Nucleus</location>
    </subcellularLocation>
</comment>
<dbReference type="InterPro" id="IPR034922">
    <property type="entry name" value="REX1-like_exo"/>
</dbReference>
<feature type="compositionally biased region" description="Low complexity" evidence="8">
    <location>
        <begin position="85"/>
        <end position="98"/>
    </location>
</feature>
<dbReference type="GO" id="GO:0004527">
    <property type="term" value="F:exonuclease activity"/>
    <property type="evidence" value="ECO:0007669"/>
    <property type="project" value="UniProtKB-KW"/>
</dbReference>
<dbReference type="SMART" id="SM00479">
    <property type="entry name" value="EXOIII"/>
    <property type="match status" value="1"/>
</dbReference>
<keyword evidence="7" id="KW-0479">Metal-binding</keyword>
<dbReference type="GO" id="GO:0010629">
    <property type="term" value="P:negative regulation of gene expression"/>
    <property type="evidence" value="ECO:0007669"/>
    <property type="project" value="UniProtKB-ARBA"/>
</dbReference>
<dbReference type="InterPro" id="IPR013520">
    <property type="entry name" value="Ribonucl_H"/>
</dbReference>
<dbReference type="PANTHER" id="PTHR12801:SF115">
    <property type="entry name" value="FI18136P1-RELATED"/>
    <property type="match status" value="1"/>
</dbReference>
<comment type="similarity">
    <text evidence="2">Belongs to the REXO1/REXO3 family.</text>
</comment>
<proteinExistence type="inferred from homology"/>
<evidence type="ECO:0000313" key="11">
    <source>
        <dbReference type="Proteomes" id="UP000285301"/>
    </source>
</evidence>
<dbReference type="Proteomes" id="UP000285301">
    <property type="component" value="Unassembled WGS sequence"/>
</dbReference>
<evidence type="ECO:0000256" key="4">
    <source>
        <dbReference type="ARBA" id="ARBA00022801"/>
    </source>
</evidence>
<evidence type="ECO:0000256" key="8">
    <source>
        <dbReference type="SAM" id="MobiDB-lite"/>
    </source>
</evidence>
<dbReference type="GO" id="GO:0003676">
    <property type="term" value="F:nucleic acid binding"/>
    <property type="evidence" value="ECO:0007669"/>
    <property type="project" value="InterPro"/>
</dbReference>
<dbReference type="InterPro" id="IPR012337">
    <property type="entry name" value="RNaseH-like_sf"/>
</dbReference>
<dbReference type="AlphaFoldDB" id="A0A3S3PVE8"/>
<dbReference type="OrthoDB" id="6482108at2759"/>
<evidence type="ECO:0000259" key="9">
    <source>
        <dbReference type="PROSITE" id="PS50103"/>
    </source>
</evidence>
<feature type="compositionally biased region" description="Acidic residues" evidence="8">
    <location>
        <begin position="166"/>
        <end position="177"/>
    </location>
</feature>
<feature type="region of interest" description="Disordered" evidence="8">
    <location>
        <begin position="80"/>
        <end position="203"/>
    </location>
</feature>
<dbReference type="GO" id="GO:0008270">
    <property type="term" value="F:zinc ion binding"/>
    <property type="evidence" value="ECO:0007669"/>
    <property type="project" value="UniProtKB-KW"/>
</dbReference>
<feature type="domain" description="C3H1-type" evidence="9">
    <location>
        <begin position="7"/>
        <end position="33"/>
    </location>
</feature>
<reference evidence="10 11" key="1">
    <citation type="journal article" date="2018" name="Gigascience">
        <title>Genomes of trombidid mites reveal novel predicted allergens and laterally-transferred genes associated with secondary metabolism.</title>
        <authorList>
            <person name="Dong X."/>
            <person name="Chaisiri K."/>
            <person name="Xia D."/>
            <person name="Armstrong S.D."/>
            <person name="Fang Y."/>
            <person name="Donnelly M.J."/>
            <person name="Kadowaki T."/>
            <person name="McGarry J.W."/>
            <person name="Darby A.C."/>
            <person name="Makepeace B.L."/>
        </authorList>
    </citation>
    <scope>NUCLEOTIDE SEQUENCE [LARGE SCALE GENOMIC DNA]</scope>
    <source>
        <strain evidence="10">UoL-WK</strain>
    </source>
</reference>
<dbReference type="EMBL" id="NCKU01000120">
    <property type="protein sequence ID" value="RWS17084.1"/>
    <property type="molecule type" value="Genomic_DNA"/>
</dbReference>
<accession>A0A3S3PVE8</accession>
<name>A0A3S3PVE8_9ACAR</name>
<feature type="compositionally biased region" description="Basic and acidic residues" evidence="8">
    <location>
        <begin position="132"/>
        <end position="146"/>
    </location>
</feature>
<dbReference type="STRING" id="1965070.A0A3S3PVE8"/>
<evidence type="ECO:0000256" key="5">
    <source>
        <dbReference type="ARBA" id="ARBA00022839"/>
    </source>
</evidence>
<feature type="compositionally biased region" description="Basic and acidic residues" evidence="8">
    <location>
        <begin position="99"/>
        <end position="124"/>
    </location>
</feature>
<keyword evidence="6" id="KW-0539">Nucleus</keyword>
<evidence type="ECO:0000256" key="7">
    <source>
        <dbReference type="PROSITE-ProRule" id="PRU00723"/>
    </source>
</evidence>
<evidence type="ECO:0000256" key="1">
    <source>
        <dbReference type="ARBA" id="ARBA00004123"/>
    </source>
</evidence>
<dbReference type="CDD" id="cd06145">
    <property type="entry name" value="REX1_like"/>
    <property type="match status" value="1"/>
</dbReference>
<organism evidence="10 11">
    <name type="scientific">Dinothrombium tinctorium</name>
    <dbReference type="NCBI Taxonomy" id="1965070"/>
    <lineage>
        <taxon>Eukaryota</taxon>
        <taxon>Metazoa</taxon>
        <taxon>Ecdysozoa</taxon>
        <taxon>Arthropoda</taxon>
        <taxon>Chelicerata</taxon>
        <taxon>Arachnida</taxon>
        <taxon>Acari</taxon>
        <taxon>Acariformes</taxon>
        <taxon>Trombidiformes</taxon>
        <taxon>Prostigmata</taxon>
        <taxon>Anystina</taxon>
        <taxon>Parasitengona</taxon>
        <taxon>Trombidioidea</taxon>
        <taxon>Trombidiidae</taxon>
        <taxon>Dinothrombium</taxon>
    </lineage>
</organism>
<evidence type="ECO:0000256" key="3">
    <source>
        <dbReference type="ARBA" id="ARBA00022722"/>
    </source>
</evidence>
<evidence type="ECO:0000256" key="2">
    <source>
        <dbReference type="ARBA" id="ARBA00006357"/>
    </source>
</evidence>
<gene>
    <name evidence="10" type="ORF">B4U79_05985</name>
</gene>
<dbReference type="Pfam" id="PF15870">
    <property type="entry name" value="EloA-BP1"/>
    <property type="match status" value="1"/>
</dbReference>
<keyword evidence="3" id="KW-0540">Nuclease</keyword>
<feature type="compositionally biased region" description="Polar residues" evidence="8">
    <location>
        <begin position="150"/>
        <end position="165"/>
    </location>
</feature>
<evidence type="ECO:0000256" key="6">
    <source>
        <dbReference type="ARBA" id="ARBA00023242"/>
    </source>
</evidence>
<comment type="caution">
    <text evidence="10">The sequence shown here is derived from an EMBL/GenBank/DDBJ whole genome shotgun (WGS) entry which is preliminary data.</text>
</comment>
<dbReference type="PANTHER" id="PTHR12801">
    <property type="entry name" value="RNA EXONUCLEASE REXO1 / RECO3 FAMILY MEMBER-RELATED"/>
    <property type="match status" value="1"/>
</dbReference>
<feature type="zinc finger region" description="C3H1-type" evidence="7">
    <location>
        <begin position="7"/>
        <end position="33"/>
    </location>
</feature>
<sequence>MLQSSGYFNTYICPFFKNGLCERPYCHFKHAKSTSNPIPTYVPTPLYKTVSSADTVAKRKATAAKPVVPEYKPTPISELQKLKASKQQQQQQDQVLSKSNDKSKVAEEDEIAVSKDETKEETKTKTASSNKQETEFKLGNDSTREEQNEDQSLTLKSIDKTSVQSDESDIECIEDSTDINVSDDEKNPTPEVPSTSKSDTIKHSNSELVAESCTIPTKKARIAHKQADGSTYGKKRIAHNLKPILAPPSKVPHTTSVVPTKKENPIEEIKRPTLPTEFGGKVPISIRQRYLNLIIDECVKCCADIKKAYDRALEEEKVVYNRSNNKAIYVNLAANLIKRLRDEAGIKNDGMVDKKQPKIESSTKIGNRLVSHETILNGPQASNCSIEKRDKPLRLEDLSDSMLYNLLKKFVLSKDQLREYGYPVQNPDVKDEVIYPLPDNKVKNNFMSSRRICSRCRTAFQVNEKGVPIKRETCVFHNGRLWNERFNKSVERKYSCCKGDSNSGGCCTAKSHVSDGYGHPDLFKGYCYTTIGLELTRVSVIDHNCKTVYESLVKPKHTILDYNTKFSGIQEGDLDSVTTTLEDVQKKLLNLINSETILIGHSLDSDFKALKLVHETVIDTCAVFPHKLGLPYRRALKTLTAEYLKKIIQDEVSGHDSLEDALSCMQLIRLKVGQELSKLKKST</sequence>
<dbReference type="FunFam" id="3.30.420.10:FF:000031">
    <property type="entry name" value="RNA exonuclease 1"/>
    <property type="match status" value="1"/>
</dbReference>
<keyword evidence="4" id="KW-0378">Hydrolase</keyword>
<dbReference type="SUPFAM" id="SSF53098">
    <property type="entry name" value="Ribonuclease H-like"/>
    <property type="match status" value="1"/>
</dbReference>
<dbReference type="PROSITE" id="PS50103">
    <property type="entry name" value="ZF_C3H1"/>
    <property type="match status" value="1"/>
</dbReference>
<keyword evidence="11" id="KW-1185">Reference proteome</keyword>
<dbReference type="InterPro" id="IPR036397">
    <property type="entry name" value="RNaseH_sf"/>
</dbReference>
<keyword evidence="7" id="KW-0863">Zinc-finger</keyword>
<dbReference type="InterPro" id="IPR047021">
    <property type="entry name" value="REXO1/3/4-like"/>
</dbReference>
<protein>
    <submittedName>
        <fullName evidence="10">RNA exonuclease 1-like protein</fullName>
    </submittedName>
</protein>
<dbReference type="InterPro" id="IPR000571">
    <property type="entry name" value="Znf_CCCH"/>
</dbReference>